<proteinExistence type="predicted"/>
<name>A0ABY8BZ51_9MICO</name>
<sequence>MQQGPFAGDAAGELEEVRVAELVGQLVDDAAQQTGRLDDLLR</sequence>
<protein>
    <submittedName>
        <fullName evidence="1">Uncharacterized protein</fullName>
    </submittedName>
</protein>
<dbReference type="RefSeq" id="WP_275278803.1">
    <property type="nucleotide sequence ID" value="NZ_CP119108.1"/>
</dbReference>
<dbReference type="Proteomes" id="UP001214553">
    <property type="component" value="Chromosome"/>
</dbReference>
<dbReference type="EMBL" id="CP119108">
    <property type="protein sequence ID" value="WEG09479.1"/>
    <property type="molecule type" value="Genomic_DNA"/>
</dbReference>
<organism evidence="1 2">
    <name type="scientific">Microbacterium horticulturae</name>
    <dbReference type="NCBI Taxonomy" id="3028316"/>
    <lineage>
        <taxon>Bacteria</taxon>
        <taxon>Bacillati</taxon>
        <taxon>Actinomycetota</taxon>
        <taxon>Actinomycetes</taxon>
        <taxon>Micrococcales</taxon>
        <taxon>Microbacteriaceae</taxon>
        <taxon>Microbacterium</taxon>
    </lineage>
</organism>
<keyword evidence="2" id="KW-1185">Reference proteome</keyword>
<evidence type="ECO:0000313" key="2">
    <source>
        <dbReference type="Proteomes" id="UP001214553"/>
    </source>
</evidence>
<reference evidence="1 2" key="1">
    <citation type="submission" date="2023-03" db="EMBL/GenBank/DDBJ databases">
        <title>Genome sequence of Microbacterium sp. KACC 23027.</title>
        <authorList>
            <person name="Kim S."/>
            <person name="Heo J."/>
            <person name="Kwon S.-W."/>
        </authorList>
    </citation>
    <scope>NUCLEOTIDE SEQUENCE [LARGE SCALE GENOMIC DNA]</scope>
    <source>
        <strain evidence="1 2">KACC 23027</strain>
    </source>
</reference>
<evidence type="ECO:0000313" key="1">
    <source>
        <dbReference type="EMBL" id="WEG09479.1"/>
    </source>
</evidence>
<accession>A0ABY8BZ51</accession>
<gene>
    <name evidence="1" type="ORF">PU630_02620</name>
</gene>